<protein>
    <submittedName>
        <fullName evidence="1">Uncharacterized protein</fullName>
    </submittedName>
</protein>
<dbReference type="Gramene" id="KFK23924">
    <property type="protein sequence ID" value="KFK23924"/>
    <property type="gene ID" value="AALP_AAs69332U000100"/>
</dbReference>
<gene>
    <name evidence="1" type="ORF">AALP_AAs69332U000100</name>
</gene>
<dbReference type="InterPro" id="IPR012340">
    <property type="entry name" value="NA-bd_OB-fold"/>
</dbReference>
<proteinExistence type="predicted"/>
<feature type="non-terminal residue" evidence="1">
    <location>
        <position position="205"/>
    </location>
</feature>
<name>A0A087G222_ARAAL</name>
<dbReference type="OrthoDB" id="1305148at2759"/>
<reference evidence="2" key="1">
    <citation type="journal article" date="2015" name="Nat. Plants">
        <title>Genome expansion of Arabis alpina linked with retrotransposition and reduced symmetric DNA methylation.</title>
        <authorList>
            <person name="Willing E.M."/>
            <person name="Rawat V."/>
            <person name="Mandakova T."/>
            <person name="Maumus F."/>
            <person name="James G.V."/>
            <person name="Nordstroem K.J."/>
            <person name="Becker C."/>
            <person name="Warthmann N."/>
            <person name="Chica C."/>
            <person name="Szarzynska B."/>
            <person name="Zytnicki M."/>
            <person name="Albani M.C."/>
            <person name="Kiefer C."/>
            <person name="Bergonzi S."/>
            <person name="Castaings L."/>
            <person name="Mateos J.L."/>
            <person name="Berns M.C."/>
            <person name="Bujdoso N."/>
            <person name="Piofczyk T."/>
            <person name="de Lorenzo L."/>
            <person name="Barrero-Sicilia C."/>
            <person name="Mateos I."/>
            <person name="Piednoel M."/>
            <person name="Hagmann J."/>
            <person name="Chen-Min-Tao R."/>
            <person name="Iglesias-Fernandez R."/>
            <person name="Schuster S.C."/>
            <person name="Alonso-Blanco C."/>
            <person name="Roudier F."/>
            <person name="Carbonero P."/>
            <person name="Paz-Ares J."/>
            <person name="Davis S.J."/>
            <person name="Pecinka A."/>
            <person name="Quesneville H."/>
            <person name="Colot V."/>
            <person name="Lysak M.A."/>
            <person name="Weigel D."/>
            <person name="Coupland G."/>
            <person name="Schneeberger K."/>
        </authorList>
    </citation>
    <scope>NUCLEOTIDE SEQUENCE [LARGE SCALE GENOMIC DNA]</scope>
    <source>
        <strain evidence="2">cv. Pajares</strain>
    </source>
</reference>
<keyword evidence="2" id="KW-1185">Reference proteome</keyword>
<dbReference type="AlphaFoldDB" id="A0A087G222"/>
<accession>A0A087G222</accession>
<evidence type="ECO:0000313" key="1">
    <source>
        <dbReference type="EMBL" id="KFK23924.1"/>
    </source>
</evidence>
<sequence length="205" mass="23403">MLCLASTACWLMRRITQYKHLSIHVDYTSLRISLKKGAYSLEPDVNVDEYDIPVQYFRIRTFKDVQMMVDKGEHLLNVIAQVSCIRTSNKVDETKTPPRTSFNLLLKCTFSSGETGYISVWEKLALQVSEELAQLKDGPLLVIVTGVNPKTVGVTYILTLPRQPGFSSMWTTISLKTFYSPQSLNVFFELEYHNPNATRRLDVDL</sequence>
<evidence type="ECO:0000313" key="2">
    <source>
        <dbReference type="Proteomes" id="UP000029120"/>
    </source>
</evidence>
<dbReference type="EMBL" id="KL973771">
    <property type="protein sequence ID" value="KFK23924.1"/>
    <property type="molecule type" value="Genomic_DNA"/>
</dbReference>
<dbReference type="Proteomes" id="UP000029120">
    <property type="component" value="Unassembled WGS sequence"/>
</dbReference>
<dbReference type="Gene3D" id="2.40.50.140">
    <property type="entry name" value="Nucleic acid-binding proteins"/>
    <property type="match status" value="1"/>
</dbReference>
<organism evidence="1 2">
    <name type="scientific">Arabis alpina</name>
    <name type="common">Alpine rock-cress</name>
    <dbReference type="NCBI Taxonomy" id="50452"/>
    <lineage>
        <taxon>Eukaryota</taxon>
        <taxon>Viridiplantae</taxon>
        <taxon>Streptophyta</taxon>
        <taxon>Embryophyta</taxon>
        <taxon>Tracheophyta</taxon>
        <taxon>Spermatophyta</taxon>
        <taxon>Magnoliopsida</taxon>
        <taxon>eudicotyledons</taxon>
        <taxon>Gunneridae</taxon>
        <taxon>Pentapetalae</taxon>
        <taxon>rosids</taxon>
        <taxon>malvids</taxon>
        <taxon>Brassicales</taxon>
        <taxon>Brassicaceae</taxon>
        <taxon>Arabideae</taxon>
        <taxon>Arabis</taxon>
    </lineage>
</organism>